<sequence>MMMQNLRSMASRYFSSSPRAGSGAGGSVLATGELKSIVNTMVTESPNVRFVASACFGYGCYLVSNYVESRKKNNALEEAIKLRRDRHEEVVAKAKSVLRGKK</sequence>
<protein>
    <submittedName>
        <fullName evidence="2">Uncharacterized protein LOC109131015 isoform X1</fullName>
    </submittedName>
</protein>
<evidence type="ECO:0000313" key="1">
    <source>
        <dbReference type="Proteomes" id="UP000694864"/>
    </source>
</evidence>
<gene>
    <name evidence="2" type="primary">LOC109131015</name>
</gene>
<dbReference type="GeneID" id="109131015"/>
<proteinExistence type="predicted"/>
<dbReference type="Proteomes" id="UP000694864">
    <property type="component" value="Chromosome 19"/>
</dbReference>
<reference evidence="2" key="2">
    <citation type="submission" date="2025-08" db="UniProtKB">
        <authorList>
            <consortium name="RefSeq"/>
        </authorList>
    </citation>
    <scope>IDENTIFICATION</scope>
    <source>
        <tissue evidence="2">Leaf</tissue>
    </source>
</reference>
<reference evidence="1" key="1">
    <citation type="journal article" date="2014" name="Nat. Commun.">
        <title>The emerging biofuel crop Camelina sativa retains a highly undifferentiated hexaploid genome structure.</title>
        <authorList>
            <person name="Kagale S."/>
            <person name="Koh C."/>
            <person name="Nixon J."/>
            <person name="Bollina V."/>
            <person name="Clarke W.E."/>
            <person name="Tuteja R."/>
            <person name="Spillane C."/>
            <person name="Robinson S.J."/>
            <person name="Links M.G."/>
            <person name="Clarke C."/>
            <person name="Higgins E.E."/>
            <person name="Huebert T."/>
            <person name="Sharpe A.G."/>
            <person name="Parkin I.A."/>
        </authorList>
    </citation>
    <scope>NUCLEOTIDE SEQUENCE [LARGE SCALE GENOMIC DNA]</scope>
    <source>
        <strain evidence="1">cv. DH55</strain>
    </source>
</reference>
<organism evidence="1 2">
    <name type="scientific">Camelina sativa</name>
    <name type="common">False flax</name>
    <name type="synonym">Myagrum sativum</name>
    <dbReference type="NCBI Taxonomy" id="90675"/>
    <lineage>
        <taxon>Eukaryota</taxon>
        <taxon>Viridiplantae</taxon>
        <taxon>Streptophyta</taxon>
        <taxon>Embryophyta</taxon>
        <taxon>Tracheophyta</taxon>
        <taxon>Spermatophyta</taxon>
        <taxon>Magnoliopsida</taxon>
        <taxon>eudicotyledons</taxon>
        <taxon>Gunneridae</taxon>
        <taxon>Pentapetalae</taxon>
        <taxon>rosids</taxon>
        <taxon>malvids</taxon>
        <taxon>Brassicales</taxon>
        <taxon>Brassicaceae</taxon>
        <taxon>Camelineae</taxon>
        <taxon>Camelina</taxon>
    </lineage>
</organism>
<keyword evidence="1" id="KW-1185">Reference proteome</keyword>
<evidence type="ECO:0000313" key="2">
    <source>
        <dbReference type="RefSeq" id="XP_019096837.1"/>
    </source>
</evidence>
<dbReference type="RefSeq" id="XP_019096837.1">
    <property type="nucleotide sequence ID" value="XM_019241292.1"/>
</dbReference>
<name>A0ABM1RCU9_CAMSA</name>
<accession>A0ABM1RCU9</accession>